<evidence type="ECO:0000259" key="1">
    <source>
        <dbReference type="Pfam" id="PF12728"/>
    </source>
</evidence>
<dbReference type="InterPro" id="IPR009061">
    <property type="entry name" value="DNA-bd_dom_put_sf"/>
</dbReference>
<dbReference type="Proteomes" id="UP000637628">
    <property type="component" value="Unassembled WGS sequence"/>
</dbReference>
<dbReference type="Pfam" id="PF12728">
    <property type="entry name" value="HTH_17"/>
    <property type="match status" value="1"/>
</dbReference>
<dbReference type="EMBL" id="BOML01000021">
    <property type="protein sequence ID" value="GIE01239.1"/>
    <property type="molecule type" value="Genomic_DNA"/>
</dbReference>
<feature type="domain" description="Helix-turn-helix" evidence="1">
    <location>
        <begin position="106"/>
        <end position="154"/>
    </location>
</feature>
<dbReference type="InterPro" id="IPR041657">
    <property type="entry name" value="HTH_17"/>
</dbReference>
<dbReference type="NCBIfam" id="TIGR01764">
    <property type="entry name" value="excise"/>
    <property type="match status" value="1"/>
</dbReference>
<proteinExistence type="predicted"/>
<keyword evidence="3" id="KW-1185">Reference proteome</keyword>
<dbReference type="SUPFAM" id="SSF46955">
    <property type="entry name" value="Putative DNA-binding domain"/>
    <property type="match status" value="1"/>
</dbReference>
<dbReference type="RefSeq" id="WP_239132345.1">
    <property type="nucleotide sequence ID" value="NZ_BAAATX010000014.1"/>
</dbReference>
<name>A0ABQ3YUS7_9ACTN</name>
<dbReference type="InterPro" id="IPR010093">
    <property type="entry name" value="SinI_DNA-bd"/>
</dbReference>
<evidence type="ECO:0000313" key="3">
    <source>
        <dbReference type="Proteomes" id="UP000637628"/>
    </source>
</evidence>
<gene>
    <name evidence="2" type="ORF">Adu01nite_25890</name>
</gene>
<evidence type="ECO:0000313" key="2">
    <source>
        <dbReference type="EMBL" id="GIE01239.1"/>
    </source>
</evidence>
<protein>
    <recommendedName>
        <fullName evidence="1">Helix-turn-helix domain-containing protein</fullName>
    </recommendedName>
</protein>
<reference evidence="2 3" key="1">
    <citation type="submission" date="2021-01" db="EMBL/GenBank/DDBJ databases">
        <title>Whole genome shotgun sequence of Actinoplanes durhamensis NBRC 14914.</title>
        <authorList>
            <person name="Komaki H."/>
            <person name="Tamura T."/>
        </authorList>
    </citation>
    <scope>NUCLEOTIDE SEQUENCE [LARGE SCALE GENOMIC DNA]</scope>
    <source>
        <strain evidence="2 3">NBRC 14914</strain>
    </source>
</reference>
<sequence length="186" mass="20947">MSQRLMDPRKSSEQAPAFPFGFFEYDYDRRMTSTLRERTVLPPEDPADLRRLAQGLIDAEATGRAKLVGPNGSQIDIPEELYGVLRDVVNALSQGLAVSIAPHNTMLTTQEAADLLNVSRPTLVRLLDSGEIPHTMRGRHRRVLLRDILDYSERSRSERRNALARMVADAEEDGLYEATIDSRPSR</sequence>
<accession>A0ABQ3YUS7</accession>
<comment type="caution">
    <text evidence="2">The sequence shown here is derived from an EMBL/GenBank/DDBJ whole genome shotgun (WGS) entry which is preliminary data.</text>
</comment>
<organism evidence="2 3">
    <name type="scientific">Paractinoplanes durhamensis</name>
    <dbReference type="NCBI Taxonomy" id="113563"/>
    <lineage>
        <taxon>Bacteria</taxon>
        <taxon>Bacillati</taxon>
        <taxon>Actinomycetota</taxon>
        <taxon>Actinomycetes</taxon>
        <taxon>Micromonosporales</taxon>
        <taxon>Micromonosporaceae</taxon>
        <taxon>Paractinoplanes</taxon>
    </lineage>
</organism>